<accession>A0A511FEN9</accession>
<comment type="caution">
    <text evidence="4">The sequence shown here is derived from an EMBL/GenBank/DDBJ whole genome shotgun (WGS) entry which is preliminary data.</text>
</comment>
<evidence type="ECO:0000313" key="4">
    <source>
        <dbReference type="EMBL" id="GEL46787.1"/>
    </source>
</evidence>
<feature type="compositionally biased region" description="Gly residues" evidence="1">
    <location>
        <begin position="103"/>
        <end position="119"/>
    </location>
</feature>
<keyword evidence="6" id="KW-1185">Reference proteome</keyword>
<evidence type="ECO:0000313" key="5">
    <source>
        <dbReference type="EMBL" id="MBB5475265.1"/>
    </source>
</evidence>
<feature type="transmembrane region" description="Helical" evidence="2">
    <location>
        <begin position="201"/>
        <end position="227"/>
    </location>
</feature>
<feature type="compositionally biased region" description="Gly residues" evidence="1">
    <location>
        <begin position="129"/>
        <end position="138"/>
    </location>
</feature>
<dbReference type="InterPro" id="IPR025241">
    <property type="entry name" value="DUF4190"/>
</dbReference>
<reference evidence="5 7" key="2">
    <citation type="submission" date="2020-08" db="EMBL/GenBank/DDBJ databases">
        <title>Sequencing the genomes of 1000 actinobacteria strains.</title>
        <authorList>
            <person name="Klenk H.-P."/>
        </authorList>
    </citation>
    <scope>NUCLEOTIDE SEQUENCE [LARGE SCALE GENOMIC DNA]</scope>
    <source>
        <strain evidence="5 7">DSM 9581</strain>
    </source>
</reference>
<dbReference type="AlphaFoldDB" id="A0A511FEN9"/>
<dbReference type="EMBL" id="JACHDN010000001">
    <property type="protein sequence ID" value="MBB5475265.1"/>
    <property type="molecule type" value="Genomic_DNA"/>
</dbReference>
<evidence type="ECO:0000256" key="2">
    <source>
        <dbReference type="SAM" id="Phobius"/>
    </source>
</evidence>
<reference evidence="4 6" key="1">
    <citation type="submission" date="2019-07" db="EMBL/GenBank/DDBJ databases">
        <title>Whole genome shotgun sequence of Cellulomonas hominis NBRC 16055.</title>
        <authorList>
            <person name="Hosoyama A."/>
            <person name="Uohara A."/>
            <person name="Ohji S."/>
            <person name="Ichikawa N."/>
        </authorList>
    </citation>
    <scope>NUCLEOTIDE SEQUENCE [LARGE SCALE GENOMIC DNA]</scope>
    <source>
        <strain evidence="4 6">NBRC 16055</strain>
    </source>
</reference>
<feature type="transmembrane region" description="Helical" evidence="2">
    <location>
        <begin position="166"/>
        <end position="189"/>
    </location>
</feature>
<feature type="region of interest" description="Disordered" evidence="1">
    <location>
        <begin position="1"/>
        <end position="159"/>
    </location>
</feature>
<feature type="domain" description="DUF4190" evidence="3">
    <location>
        <begin position="165"/>
        <end position="218"/>
    </location>
</feature>
<keyword evidence="2" id="KW-1133">Transmembrane helix</keyword>
<proteinExistence type="predicted"/>
<organism evidence="4 6">
    <name type="scientific">Cellulomonas hominis</name>
    <dbReference type="NCBI Taxonomy" id="156981"/>
    <lineage>
        <taxon>Bacteria</taxon>
        <taxon>Bacillati</taxon>
        <taxon>Actinomycetota</taxon>
        <taxon>Actinomycetes</taxon>
        <taxon>Micrococcales</taxon>
        <taxon>Cellulomonadaceae</taxon>
        <taxon>Cellulomonas</taxon>
    </lineage>
</organism>
<keyword evidence="2" id="KW-0812">Transmembrane</keyword>
<dbReference type="OrthoDB" id="5197521at2"/>
<dbReference type="Proteomes" id="UP000321723">
    <property type="component" value="Unassembled WGS sequence"/>
</dbReference>
<dbReference type="EMBL" id="BJVQ01000023">
    <property type="protein sequence ID" value="GEL46787.1"/>
    <property type="molecule type" value="Genomic_DNA"/>
</dbReference>
<dbReference type="Proteomes" id="UP000564629">
    <property type="component" value="Unassembled WGS sequence"/>
</dbReference>
<protein>
    <recommendedName>
        <fullName evidence="3">DUF4190 domain-containing protein</fullName>
    </recommendedName>
</protein>
<dbReference type="Pfam" id="PF13828">
    <property type="entry name" value="DUF4190"/>
    <property type="match status" value="1"/>
</dbReference>
<sequence length="416" mass="41172">MSNDGSATPEPGRDPEPRTWPAPGAAQQPEAPAPSGYEASPTTGPAPSGYEAPAGPSWAPAPDATPTEQVPSGPYGAPQAGYGQPGYAQSGEQPGPYGAPGTPAGGEQPGGYGQPGYGQPGAYAQPGYGQPGGAYPPGGGYPPAPGGYGPGPYQQPAPARTDGVSIAALVTGILMLGIVPLILGIIGLGRTKRDGTQGRGLAIAGIVLGALEIIGGIIVAIVVVLGIQAYNDRIDDLRADCGSGDMAACDDLYRLAPAGSDDEEFGWTCGGLTSGGANCESSAGTAQGEAFTYGDDASLDALWDACAAGDGAACDSLYMSSPSGSDYEAFGDTCGGQAAGGEFCAEDSAATEDTAAQGYGSDPELDALWDACEAGSGTACDDLYWEAPSGSAYEEFGTTCGGRVEFAVSCSDEIGA</sequence>
<keyword evidence="2" id="KW-0472">Membrane</keyword>
<evidence type="ECO:0000313" key="6">
    <source>
        <dbReference type="Proteomes" id="UP000321723"/>
    </source>
</evidence>
<evidence type="ECO:0000256" key="1">
    <source>
        <dbReference type="SAM" id="MobiDB-lite"/>
    </source>
</evidence>
<gene>
    <name evidence="4" type="ORF">CHO01_19030</name>
    <name evidence="5" type="ORF">HNR08_004001</name>
</gene>
<dbReference type="RefSeq" id="WP_146837116.1">
    <property type="nucleotide sequence ID" value="NZ_BJVQ01000023.1"/>
</dbReference>
<name>A0A511FEN9_9CELL</name>
<feature type="compositionally biased region" description="Low complexity" evidence="1">
    <location>
        <begin position="21"/>
        <end position="34"/>
    </location>
</feature>
<evidence type="ECO:0000259" key="3">
    <source>
        <dbReference type="Pfam" id="PF13828"/>
    </source>
</evidence>
<evidence type="ECO:0000313" key="7">
    <source>
        <dbReference type="Proteomes" id="UP000564629"/>
    </source>
</evidence>